<protein>
    <submittedName>
        <fullName evidence="2">Uncharacterized protein</fullName>
    </submittedName>
</protein>
<dbReference type="AlphaFoldDB" id="A0A517NF68"/>
<sequence>MGGIGGLGAELGGRGGKESPRSCCRRACLQMHFAEKLCDQALGEQFFDLADAKIH</sequence>
<feature type="compositionally biased region" description="Gly residues" evidence="1">
    <location>
        <begin position="1"/>
        <end position="14"/>
    </location>
</feature>
<evidence type="ECO:0000313" key="3">
    <source>
        <dbReference type="Proteomes" id="UP000318538"/>
    </source>
</evidence>
<name>A0A517NF68_9BACT</name>
<proteinExistence type="predicted"/>
<dbReference type="KEGG" id="rlc:K227x_41870"/>
<evidence type="ECO:0000313" key="2">
    <source>
        <dbReference type="EMBL" id="QDT05782.1"/>
    </source>
</evidence>
<keyword evidence="3" id="KW-1185">Reference proteome</keyword>
<organism evidence="2 3">
    <name type="scientific">Rubripirellula lacrimiformis</name>
    <dbReference type="NCBI Taxonomy" id="1930273"/>
    <lineage>
        <taxon>Bacteria</taxon>
        <taxon>Pseudomonadati</taxon>
        <taxon>Planctomycetota</taxon>
        <taxon>Planctomycetia</taxon>
        <taxon>Pirellulales</taxon>
        <taxon>Pirellulaceae</taxon>
        <taxon>Rubripirellula</taxon>
    </lineage>
</organism>
<reference evidence="2 3" key="1">
    <citation type="submission" date="2019-02" db="EMBL/GenBank/DDBJ databases">
        <title>Deep-cultivation of Planctomycetes and their phenomic and genomic characterization uncovers novel biology.</title>
        <authorList>
            <person name="Wiegand S."/>
            <person name="Jogler M."/>
            <person name="Boedeker C."/>
            <person name="Pinto D."/>
            <person name="Vollmers J."/>
            <person name="Rivas-Marin E."/>
            <person name="Kohn T."/>
            <person name="Peeters S.H."/>
            <person name="Heuer A."/>
            <person name="Rast P."/>
            <person name="Oberbeckmann S."/>
            <person name="Bunk B."/>
            <person name="Jeske O."/>
            <person name="Meyerdierks A."/>
            <person name="Storesund J.E."/>
            <person name="Kallscheuer N."/>
            <person name="Luecker S."/>
            <person name="Lage O.M."/>
            <person name="Pohl T."/>
            <person name="Merkel B.J."/>
            <person name="Hornburger P."/>
            <person name="Mueller R.-W."/>
            <person name="Bruemmer F."/>
            <person name="Labrenz M."/>
            <person name="Spormann A.M."/>
            <person name="Op den Camp H."/>
            <person name="Overmann J."/>
            <person name="Amann R."/>
            <person name="Jetten M.S.M."/>
            <person name="Mascher T."/>
            <person name="Medema M.H."/>
            <person name="Devos D.P."/>
            <person name="Kaster A.-K."/>
            <person name="Ovreas L."/>
            <person name="Rohde M."/>
            <person name="Galperin M.Y."/>
            <person name="Jogler C."/>
        </authorList>
    </citation>
    <scope>NUCLEOTIDE SEQUENCE [LARGE SCALE GENOMIC DNA]</scope>
    <source>
        <strain evidence="2 3">K22_7</strain>
    </source>
</reference>
<gene>
    <name evidence="2" type="ORF">K227x_41870</name>
</gene>
<dbReference type="EMBL" id="CP036525">
    <property type="protein sequence ID" value="QDT05782.1"/>
    <property type="molecule type" value="Genomic_DNA"/>
</dbReference>
<dbReference type="Proteomes" id="UP000318538">
    <property type="component" value="Chromosome"/>
</dbReference>
<feature type="region of interest" description="Disordered" evidence="1">
    <location>
        <begin position="1"/>
        <end position="21"/>
    </location>
</feature>
<evidence type="ECO:0000256" key="1">
    <source>
        <dbReference type="SAM" id="MobiDB-lite"/>
    </source>
</evidence>
<accession>A0A517NF68</accession>